<dbReference type="AlphaFoldDB" id="G4CRI7"/>
<protein>
    <submittedName>
        <fullName evidence="1">Uncharacterized protein</fullName>
    </submittedName>
</protein>
<dbReference type="STRING" id="1030841.HMPREF9370_1697"/>
<dbReference type="Proteomes" id="UP000005336">
    <property type="component" value="Unassembled WGS sequence"/>
</dbReference>
<gene>
    <name evidence="1" type="ORF">HMPREF9370_1697</name>
</gene>
<dbReference type="PATRIC" id="fig|1030841.3.peg.1688"/>
<keyword evidence="2" id="KW-1185">Reference proteome</keyword>
<sequence length="47" mass="5775">MAWINKQCLSEKLIRQTLFIKLRYHLCEKYKVCIIPRFLTLPFAFAW</sequence>
<dbReference type="HOGENOM" id="CLU_3170719_0_0_4"/>
<name>G4CRI7_9NEIS</name>
<reference evidence="1 2" key="1">
    <citation type="submission" date="2011-06" db="EMBL/GenBank/DDBJ databases">
        <authorList>
            <person name="Muzny D."/>
            <person name="Qin X."/>
            <person name="Deng J."/>
            <person name="Jiang H."/>
            <person name="Liu Y."/>
            <person name="Qu J."/>
            <person name="Song X.-Z."/>
            <person name="Zhang L."/>
            <person name="Thornton R."/>
            <person name="Coyle M."/>
            <person name="Francisco L."/>
            <person name="Jackson L."/>
            <person name="Javaid M."/>
            <person name="Korchina V."/>
            <person name="Kovar C."/>
            <person name="Mata R."/>
            <person name="Mathew T."/>
            <person name="Ngo R."/>
            <person name="Nguyen L."/>
            <person name="Nguyen N."/>
            <person name="Okwuonu G."/>
            <person name="Ongeri F."/>
            <person name="Pham C."/>
            <person name="Simmons D."/>
            <person name="Wilczek-Boney K."/>
            <person name="Hale W."/>
            <person name="Jakkamsetti A."/>
            <person name="Pham P."/>
            <person name="Ruth R."/>
            <person name="San Lucas F."/>
            <person name="Warren J."/>
            <person name="Zhang J."/>
            <person name="Zhao Z."/>
            <person name="Zhou C."/>
            <person name="Zhu D."/>
            <person name="Lee S."/>
            <person name="Bess C."/>
            <person name="Blankenburg K."/>
            <person name="Forbes L."/>
            <person name="Fu Q."/>
            <person name="Gubbala S."/>
            <person name="Hirani K."/>
            <person name="Jayaseelan J.C."/>
            <person name="Lara F."/>
            <person name="Munidasa M."/>
            <person name="Palculict T."/>
            <person name="Patil S."/>
            <person name="Pu L.-L."/>
            <person name="Saada N."/>
            <person name="Tang L."/>
            <person name="Weissenberger G."/>
            <person name="Zhu Y."/>
            <person name="Hemphill L."/>
            <person name="Shang Y."/>
            <person name="Youmans B."/>
            <person name="Ayvaz T."/>
            <person name="Ross M."/>
            <person name="Santibanez J."/>
            <person name="Aqrawi P."/>
            <person name="Gross S."/>
            <person name="Joshi V."/>
            <person name="Fowler G."/>
            <person name="Nazareth L."/>
            <person name="Reid J."/>
            <person name="Worley K."/>
            <person name="Petrosino J."/>
            <person name="Highlander S."/>
            <person name="Gibbs R."/>
        </authorList>
    </citation>
    <scope>NUCLEOTIDE SEQUENCE [LARGE SCALE GENOMIC DNA]</scope>
    <source>
        <strain evidence="1 2">9715</strain>
    </source>
</reference>
<organism evidence="1 2">
    <name type="scientific">Neisseria wadsworthii 9715</name>
    <dbReference type="NCBI Taxonomy" id="1030841"/>
    <lineage>
        <taxon>Bacteria</taxon>
        <taxon>Pseudomonadati</taxon>
        <taxon>Pseudomonadota</taxon>
        <taxon>Betaproteobacteria</taxon>
        <taxon>Neisseriales</taxon>
        <taxon>Neisseriaceae</taxon>
        <taxon>Neisseria</taxon>
    </lineage>
</organism>
<dbReference type="EMBL" id="AGAZ01000061">
    <property type="protein sequence ID" value="EGZ45138.1"/>
    <property type="molecule type" value="Genomic_DNA"/>
</dbReference>
<evidence type="ECO:0000313" key="2">
    <source>
        <dbReference type="Proteomes" id="UP000005336"/>
    </source>
</evidence>
<evidence type="ECO:0000313" key="1">
    <source>
        <dbReference type="EMBL" id="EGZ45138.1"/>
    </source>
</evidence>
<proteinExistence type="predicted"/>
<comment type="caution">
    <text evidence="1">The sequence shown here is derived from an EMBL/GenBank/DDBJ whole genome shotgun (WGS) entry which is preliminary data.</text>
</comment>
<accession>G4CRI7</accession>